<dbReference type="EMBL" id="CP046566">
    <property type="protein sequence ID" value="QGW29031.1"/>
    <property type="molecule type" value="Genomic_DNA"/>
</dbReference>
<dbReference type="SUPFAM" id="SSF111384">
    <property type="entry name" value="OmpH-like"/>
    <property type="match status" value="1"/>
</dbReference>
<dbReference type="AlphaFoldDB" id="A0A6I6H3E7"/>
<dbReference type="InterPro" id="IPR024930">
    <property type="entry name" value="Skp_dom_sf"/>
</dbReference>
<proteinExistence type="inferred from homology"/>
<accession>A0A6I6H3E7</accession>
<evidence type="ECO:0000256" key="2">
    <source>
        <dbReference type="ARBA" id="ARBA00022729"/>
    </source>
</evidence>
<evidence type="ECO:0008006" key="5">
    <source>
        <dbReference type="Google" id="ProtNLM"/>
    </source>
</evidence>
<dbReference type="Proteomes" id="UP000426027">
    <property type="component" value="Chromosome"/>
</dbReference>
<sequence length="121" mass="13870">MSTELGGLKKNYMGRIQQLQAKAPTMSQQEGEAAQAEINQMQMTLQQREAQLTQNLQEKQFKKMKEINDKIAEFLKSYNSSKKFAYIISRSPGDFVYFADSTYNITDDVIKGLNATYKPQQ</sequence>
<organism evidence="3 4">
    <name type="scientific">Phnomibacter ginsenosidimutans</name>
    <dbReference type="NCBI Taxonomy" id="2676868"/>
    <lineage>
        <taxon>Bacteria</taxon>
        <taxon>Pseudomonadati</taxon>
        <taxon>Bacteroidota</taxon>
        <taxon>Chitinophagia</taxon>
        <taxon>Chitinophagales</taxon>
        <taxon>Chitinophagaceae</taxon>
        <taxon>Phnomibacter</taxon>
    </lineage>
</organism>
<comment type="similarity">
    <text evidence="1">Belongs to the Skp family.</text>
</comment>
<protein>
    <recommendedName>
        <fullName evidence="5">OmpH family outer membrane protein</fullName>
    </recommendedName>
</protein>
<keyword evidence="4" id="KW-1185">Reference proteome</keyword>
<dbReference type="GO" id="GO:0005829">
    <property type="term" value="C:cytosol"/>
    <property type="evidence" value="ECO:0007669"/>
    <property type="project" value="TreeGrafter"/>
</dbReference>
<keyword evidence="2" id="KW-0732">Signal</keyword>
<reference evidence="3 4" key="1">
    <citation type="submission" date="2019-11" db="EMBL/GenBank/DDBJ databases">
        <authorList>
            <person name="Im W.T."/>
        </authorList>
    </citation>
    <scope>NUCLEOTIDE SEQUENCE [LARGE SCALE GENOMIC DNA]</scope>
    <source>
        <strain evidence="3 4">SB-02</strain>
    </source>
</reference>
<gene>
    <name evidence="3" type="ORF">GLV81_13800</name>
</gene>
<dbReference type="PANTHER" id="PTHR35089:SF1">
    <property type="entry name" value="CHAPERONE PROTEIN SKP"/>
    <property type="match status" value="1"/>
</dbReference>
<dbReference type="KEGG" id="fls:GLV81_13800"/>
<dbReference type="PANTHER" id="PTHR35089">
    <property type="entry name" value="CHAPERONE PROTEIN SKP"/>
    <property type="match status" value="1"/>
</dbReference>
<dbReference type="InterPro" id="IPR005632">
    <property type="entry name" value="Chaperone_Skp"/>
</dbReference>
<dbReference type="GO" id="GO:0051082">
    <property type="term" value="F:unfolded protein binding"/>
    <property type="evidence" value="ECO:0007669"/>
    <property type="project" value="InterPro"/>
</dbReference>
<evidence type="ECO:0000256" key="1">
    <source>
        <dbReference type="ARBA" id="ARBA00009091"/>
    </source>
</evidence>
<dbReference type="SMART" id="SM00935">
    <property type="entry name" value="OmpH"/>
    <property type="match status" value="1"/>
</dbReference>
<dbReference type="Gene3D" id="3.30.910.20">
    <property type="entry name" value="Skp domain"/>
    <property type="match status" value="1"/>
</dbReference>
<dbReference type="Pfam" id="PF03938">
    <property type="entry name" value="OmpH"/>
    <property type="match status" value="1"/>
</dbReference>
<evidence type="ECO:0000313" key="4">
    <source>
        <dbReference type="Proteomes" id="UP000426027"/>
    </source>
</evidence>
<dbReference type="GO" id="GO:0050821">
    <property type="term" value="P:protein stabilization"/>
    <property type="evidence" value="ECO:0007669"/>
    <property type="project" value="TreeGrafter"/>
</dbReference>
<evidence type="ECO:0000313" key="3">
    <source>
        <dbReference type="EMBL" id="QGW29031.1"/>
    </source>
</evidence>
<name>A0A6I6H3E7_9BACT</name>